<dbReference type="AlphaFoldDB" id="A0A0U1LKC2"/>
<keyword evidence="7" id="KW-0788">Thiol protease</keyword>
<evidence type="ECO:0000313" key="11">
    <source>
        <dbReference type="Proteomes" id="UP000054383"/>
    </source>
</evidence>
<keyword evidence="11" id="KW-1185">Reference proteome</keyword>
<gene>
    <name evidence="10" type="primary">UBP9</name>
    <name evidence="10" type="ORF">PISL3812_00573</name>
</gene>
<evidence type="ECO:0000256" key="4">
    <source>
        <dbReference type="ARBA" id="ARBA00022670"/>
    </source>
</evidence>
<keyword evidence="5" id="KW-0833">Ubl conjugation pathway</keyword>
<accession>A0A0U1LKC2</accession>
<comment type="catalytic activity">
    <reaction evidence="1">
        <text>Thiol-dependent hydrolysis of ester, thioester, amide, peptide and isopeptide bonds formed by the C-terminal Gly of ubiquitin (a 76-residue protein attached to proteins as an intracellular targeting signal).</text>
        <dbReference type="EC" id="3.4.19.12"/>
    </reaction>
</comment>
<dbReference type="GO" id="GO:0016579">
    <property type="term" value="P:protein deubiquitination"/>
    <property type="evidence" value="ECO:0007669"/>
    <property type="project" value="InterPro"/>
</dbReference>
<evidence type="ECO:0000313" key="10">
    <source>
        <dbReference type="EMBL" id="CRG83222.1"/>
    </source>
</evidence>
<reference evidence="10 11" key="1">
    <citation type="submission" date="2015-04" db="EMBL/GenBank/DDBJ databases">
        <authorList>
            <person name="Syromyatnikov M.Y."/>
            <person name="Popov V.N."/>
        </authorList>
    </citation>
    <scope>NUCLEOTIDE SEQUENCE [LARGE SCALE GENOMIC DNA]</scope>
    <source>
        <strain evidence="10">WF-38-12</strain>
    </source>
</reference>
<evidence type="ECO:0000256" key="1">
    <source>
        <dbReference type="ARBA" id="ARBA00000707"/>
    </source>
</evidence>
<dbReference type="GO" id="GO:0006508">
    <property type="term" value="P:proteolysis"/>
    <property type="evidence" value="ECO:0007669"/>
    <property type="project" value="UniProtKB-KW"/>
</dbReference>
<dbReference type="Proteomes" id="UP000054383">
    <property type="component" value="Unassembled WGS sequence"/>
</dbReference>
<dbReference type="InterPro" id="IPR028889">
    <property type="entry name" value="USP"/>
</dbReference>
<evidence type="ECO:0000256" key="7">
    <source>
        <dbReference type="ARBA" id="ARBA00022807"/>
    </source>
</evidence>
<evidence type="ECO:0000256" key="2">
    <source>
        <dbReference type="ARBA" id="ARBA00009085"/>
    </source>
</evidence>
<dbReference type="PANTHER" id="PTHR24006">
    <property type="entry name" value="UBIQUITIN CARBOXYL-TERMINAL HYDROLASE"/>
    <property type="match status" value="1"/>
</dbReference>
<feature type="region of interest" description="Disordered" evidence="8">
    <location>
        <begin position="358"/>
        <end position="426"/>
    </location>
</feature>
<evidence type="ECO:0000256" key="3">
    <source>
        <dbReference type="ARBA" id="ARBA00012759"/>
    </source>
</evidence>
<dbReference type="SUPFAM" id="SSF54001">
    <property type="entry name" value="Cysteine proteinases"/>
    <property type="match status" value="1"/>
</dbReference>
<dbReference type="InterPro" id="IPR001394">
    <property type="entry name" value="Peptidase_C19_UCH"/>
</dbReference>
<dbReference type="InterPro" id="IPR038765">
    <property type="entry name" value="Papain-like_cys_pep_sf"/>
</dbReference>
<comment type="similarity">
    <text evidence="2">Belongs to the peptidase C19 family.</text>
</comment>
<keyword evidence="4" id="KW-0645">Protease</keyword>
<dbReference type="STRING" id="28573.A0A0U1LKC2"/>
<organism evidence="10 11">
    <name type="scientific">Talaromyces islandicus</name>
    <name type="common">Penicillium islandicum</name>
    <dbReference type="NCBI Taxonomy" id="28573"/>
    <lineage>
        <taxon>Eukaryota</taxon>
        <taxon>Fungi</taxon>
        <taxon>Dikarya</taxon>
        <taxon>Ascomycota</taxon>
        <taxon>Pezizomycotina</taxon>
        <taxon>Eurotiomycetes</taxon>
        <taxon>Eurotiomycetidae</taxon>
        <taxon>Eurotiales</taxon>
        <taxon>Trichocomaceae</taxon>
        <taxon>Talaromyces</taxon>
        <taxon>Talaromyces sect. Islandici</taxon>
    </lineage>
</organism>
<evidence type="ECO:0000259" key="9">
    <source>
        <dbReference type="PROSITE" id="PS50235"/>
    </source>
</evidence>
<dbReference type="PROSITE" id="PS00973">
    <property type="entry name" value="USP_2"/>
    <property type="match status" value="1"/>
</dbReference>
<keyword evidence="6 10" id="KW-0378">Hydrolase</keyword>
<dbReference type="GO" id="GO:0004843">
    <property type="term" value="F:cysteine-type deubiquitinase activity"/>
    <property type="evidence" value="ECO:0007669"/>
    <property type="project" value="UniProtKB-EC"/>
</dbReference>
<protein>
    <recommendedName>
        <fullName evidence="3">ubiquitinyl hydrolase 1</fullName>
        <ecNumber evidence="3">3.4.19.12</ecNumber>
    </recommendedName>
</protein>
<name>A0A0U1LKC2_TALIS</name>
<dbReference type="CDD" id="cd02257">
    <property type="entry name" value="Peptidase_C19"/>
    <property type="match status" value="1"/>
</dbReference>
<feature type="domain" description="USP" evidence="9">
    <location>
        <begin position="23"/>
        <end position="346"/>
    </location>
</feature>
<proteinExistence type="inferred from homology"/>
<sequence>MENSDLLQPLDFEQRRRIQTMPRNLLNKNPSVKCYRNALYVLLFNTPVLLNYIDDYHSPPNCQHGGEFESCQICQFRDLARRFFAPDQERLQDWSFNDDVDRFWKAAMPGECLWPWTAQNDPVEYMDKMFNYFEFECGQAWMRDLIFPTPRKLHRCRKCAHISSKEDTSLPNVSVVLSSHHDLRQRLEHRLVERYPLHEEEEATCKKCQVRAINDMSEPLERVPPILPIQISPAPKEDYTGFYRGSLDRLDQLMAFSSHPDPVNKPHKVTYAFYRLYGVIMHTGDTHGGHYVCAVEVKRLGWLLFDDQDQADHPVLSPRSRFTTLEDIEEMQKREWRVFVLVYVKLFDIDGQVQADCEKANGDGNNNADKPGEKLANGPSSSANTGTRRGKRANRGDHNNNANGGEEKRADGSSSGPRQSKEDWKKDVDYTSRLLTSLITQLSTFSSPSASTDQNPSSKNLLLTLHCLFPNELLLALDIVDRQLIRRYHYSHHGRSEEEHEDASVKEEIYFVASTSTSTNPGTASAHRRTHEVRLDAWNCSCPAFAMRAFQQSSSPPPSSSVEDDENDKTAWFGGTLVQHCYKLHLPVCKHLLACVLAGKCGSLFGRGIVEDRVIGIEELAGLCAGF</sequence>
<dbReference type="EMBL" id="CVMT01000001">
    <property type="protein sequence ID" value="CRG83222.1"/>
    <property type="molecule type" value="Genomic_DNA"/>
</dbReference>
<evidence type="ECO:0000256" key="5">
    <source>
        <dbReference type="ARBA" id="ARBA00022786"/>
    </source>
</evidence>
<dbReference type="Gene3D" id="3.90.70.10">
    <property type="entry name" value="Cysteine proteinases"/>
    <property type="match status" value="1"/>
</dbReference>
<feature type="compositionally biased region" description="Polar residues" evidence="8">
    <location>
        <begin position="378"/>
        <end position="387"/>
    </location>
</feature>
<dbReference type="InterPro" id="IPR050164">
    <property type="entry name" value="Peptidase_C19"/>
</dbReference>
<dbReference type="GO" id="GO:0005829">
    <property type="term" value="C:cytosol"/>
    <property type="evidence" value="ECO:0007669"/>
    <property type="project" value="TreeGrafter"/>
</dbReference>
<dbReference type="Pfam" id="PF00443">
    <property type="entry name" value="UCH"/>
    <property type="match status" value="1"/>
</dbReference>
<dbReference type="GO" id="GO:0005634">
    <property type="term" value="C:nucleus"/>
    <property type="evidence" value="ECO:0007669"/>
    <property type="project" value="TreeGrafter"/>
</dbReference>
<evidence type="ECO:0000256" key="8">
    <source>
        <dbReference type="SAM" id="MobiDB-lite"/>
    </source>
</evidence>
<dbReference type="InterPro" id="IPR018200">
    <property type="entry name" value="USP_CS"/>
</dbReference>
<dbReference type="EC" id="3.4.19.12" evidence="3"/>
<dbReference type="PANTHER" id="PTHR24006:SF758">
    <property type="entry name" value="UBIQUITIN CARBOXYL-TERMINAL HYDROLASE 36"/>
    <property type="match status" value="1"/>
</dbReference>
<evidence type="ECO:0000256" key="6">
    <source>
        <dbReference type="ARBA" id="ARBA00022801"/>
    </source>
</evidence>
<dbReference type="OrthoDB" id="5413281at2759"/>
<dbReference type="PROSITE" id="PS50235">
    <property type="entry name" value="USP_3"/>
    <property type="match status" value="1"/>
</dbReference>